<dbReference type="SUPFAM" id="SSF53756">
    <property type="entry name" value="UDP-Glycosyltransferase/glycogen phosphorylase"/>
    <property type="match status" value="1"/>
</dbReference>
<feature type="domain" description="Glycosyl transferase family 1" evidence="1">
    <location>
        <begin position="190"/>
        <end position="344"/>
    </location>
</feature>
<evidence type="ECO:0000313" key="4">
    <source>
        <dbReference type="Proteomes" id="UP000199259"/>
    </source>
</evidence>
<name>A0A7Z7AXZ5_9EURY</name>
<comment type="caution">
    <text evidence="3">The sequence shown here is derived from an EMBL/GenBank/DDBJ whole genome shotgun (WGS) entry which is preliminary data.</text>
</comment>
<dbReference type="PANTHER" id="PTHR45871">
    <property type="entry name" value="N-ACETYLGLUCOSAMINYL-PHOSPHATIDYLINOSITOL BIOSYNTHETIC PROTEIN"/>
    <property type="match status" value="1"/>
</dbReference>
<dbReference type="EMBL" id="FNCA01000007">
    <property type="protein sequence ID" value="SDG11694.1"/>
    <property type="molecule type" value="Genomic_DNA"/>
</dbReference>
<dbReference type="InterPro" id="IPR001296">
    <property type="entry name" value="Glyco_trans_1"/>
</dbReference>
<accession>A0A7Z7AXZ5</accession>
<dbReference type="Gene3D" id="3.40.50.2000">
    <property type="entry name" value="Glycogen Phosphorylase B"/>
    <property type="match status" value="2"/>
</dbReference>
<dbReference type="AlphaFoldDB" id="A0A7Z7AXZ5"/>
<dbReference type="Pfam" id="PF13439">
    <property type="entry name" value="Glyco_transf_4"/>
    <property type="match status" value="1"/>
</dbReference>
<organism evidence="3 4">
    <name type="scientific">Methanolobus vulcani</name>
    <dbReference type="NCBI Taxonomy" id="38026"/>
    <lineage>
        <taxon>Archaea</taxon>
        <taxon>Methanobacteriati</taxon>
        <taxon>Methanobacteriota</taxon>
        <taxon>Stenosarchaea group</taxon>
        <taxon>Methanomicrobia</taxon>
        <taxon>Methanosarcinales</taxon>
        <taxon>Methanosarcinaceae</taxon>
        <taxon>Methanolobus</taxon>
    </lineage>
</organism>
<feature type="domain" description="Glycosyltransferase subfamily 4-like N-terminal" evidence="2">
    <location>
        <begin position="17"/>
        <end position="175"/>
    </location>
</feature>
<dbReference type="Proteomes" id="UP000199259">
    <property type="component" value="Unassembled WGS sequence"/>
</dbReference>
<dbReference type="CDD" id="cd03801">
    <property type="entry name" value="GT4_PimA-like"/>
    <property type="match status" value="1"/>
</dbReference>
<dbReference type="Pfam" id="PF00534">
    <property type="entry name" value="Glycos_transf_1"/>
    <property type="match status" value="1"/>
</dbReference>
<proteinExistence type="predicted"/>
<evidence type="ECO:0000259" key="2">
    <source>
        <dbReference type="Pfam" id="PF13439"/>
    </source>
</evidence>
<evidence type="ECO:0000313" key="3">
    <source>
        <dbReference type="EMBL" id="SDG11694.1"/>
    </source>
</evidence>
<reference evidence="3 4" key="1">
    <citation type="submission" date="2016-10" db="EMBL/GenBank/DDBJ databases">
        <authorList>
            <person name="Varghese N."/>
            <person name="Submissions S."/>
        </authorList>
    </citation>
    <scope>NUCLEOTIDE SEQUENCE [LARGE SCALE GENOMIC DNA]</scope>
    <source>
        <strain evidence="3 4">PL 12/M</strain>
    </source>
</reference>
<sequence>MEKYKIAMISDWYYPKIGGIEYALDSLARNLLLMGHEVHVITRNQKGTDQFTPAEGLTVIRLKGKSLDSRFLVPYAYKELYDILKHGNYDIIHSHGLDSPMALLSLMFSRLLQIPTVITNHSLTGKSLIRIPLHMAGRFFLRYTDAVIAVSSAVQKDTGVMFKGPVYSIPNGVDVLASLTDDAIVLPDTNGKTMVTTVSRMTLKKGVSDIVKIAPELIERNPDLVFLMVGDGPLKKSLEKKVKNQGMENNFIFTGQVSRSVVFSLLERSDIFIMASRDEAFGIAILEAFAKKVPVVARDNSGVSDIITHGKTGFLVEDSGQMLEYLERLIEDQELRDILSENAFSKLDEYKWQDVAKLTSDVYAELIHEKNSHFN</sequence>
<dbReference type="InterPro" id="IPR028098">
    <property type="entry name" value="Glyco_trans_4-like_N"/>
</dbReference>
<dbReference type="PANTHER" id="PTHR45871:SF1">
    <property type="entry name" value="PHOSPHATIDYLINOSITOL N-ACETYLGLUCOSAMINYLTRANSFERASE SUBUNIT A"/>
    <property type="match status" value="1"/>
</dbReference>
<dbReference type="GO" id="GO:0016757">
    <property type="term" value="F:glycosyltransferase activity"/>
    <property type="evidence" value="ECO:0007669"/>
    <property type="project" value="InterPro"/>
</dbReference>
<protein>
    <submittedName>
        <fullName evidence="3">Glycosyltransferase involved in cell wall bisynthesis</fullName>
    </submittedName>
</protein>
<dbReference type="RefSeq" id="WP_091710493.1">
    <property type="nucleotide sequence ID" value="NZ_FNCA01000007.1"/>
</dbReference>
<keyword evidence="3" id="KW-0808">Transferase</keyword>
<gene>
    <name evidence="3" type="ORF">SAMN04488589_2207</name>
</gene>
<dbReference type="OrthoDB" id="132546at2157"/>
<keyword evidence="4" id="KW-1185">Reference proteome</keyword>
<evidence type="ECO:0000259" key="1">
    <source>
        <dbReference type="Pfam" id="PF00534"/>
    </source>
</evidence>